<dbReference type="Proteomes" id="UP000702425">
    <property type="component" value="Unassembled WGS sequence"/>
</dbReference>
<reference evidence="1 2" key="1">
    <citation type="journal article" date="2020" name="Sci. Rep.">
        <title>A novel cyanobacterial geosmin producer, revising GeoA distribution and dispersion patterns in Bacteria.</title>
        <authorList>
            <person name="Churro C."/>
            <person name="Semedo-Aguiar A.P."/>
            <person name="Silva A.D."/>
            <person name="Pereira-Leal J.B."/>
            <person name="Leite R.B."/>
        </authorList>
    </citation>
    <scope>NUCLEOTIDE SEQUENCE [LARGE SCALE GENOMIC DNA]</scope>
    <source>
        <strain evidence="1 2">IPMA8</strain>
    </source>
</reference>
<evidence type="ECO:0000313" key="2">
    <source>
        <dbReference type="Proteomes" id="UP000702425"/>
    </source>
</evidence>
<evidence type="ECO:0000313" key="1">
    <source>
        <dbReference type="EMBL" id="NQE36733.1"/>
    </source>
</evidence>
<gene>
    <name evidence="1" type="ORF">E5S67_04498</name>
</gene>
<evidence type="ECO:0008006" key="3">
    <source>
        <dbReference type="Google" id="ProtNLM"/>
    </source>
</evidence>
<protein>
    <recommendedName>
        <fullName evidence="3">CopG family transcriptional regulator</fullName>
    </recommendedName>
</protein>
<proteinExistence type="predicted"/>
<keyword evidence="2" id="KW-1185">Reference proteome</keyword>
<organism evidence="1 2">
    <name type="scientific">Microcoleus asticus IPMA8</name>
    <dbReference type="NCBI Taxonomy" id="2563858"/>
    <lineage>
        <taxon>Bacteria</taxon>
        <taxon>Bacillati</taxon>
        <taxon>Cyanobacteriota</taxon>
        <taxon>Cyanophyceae</taxon>
        <taxon>Oscillatoriophycideae</taxon>
        <taxon>Oscillatoriales</taxon>
        <taxon>Microcoleaceae</taxon>
        <taxon>Microcoleus</taxon>
        <taxon>Microcoleus asticus</taxon>
    </lineage>
</organism>
<accession>A0ABX2D4H7</accession>
<name>A0ABX2D4H7_9CYAN</name>
<comment type="caution">
    <text evidence="1">The sequence shown here is derived from an EMBL/GenBank/DDBJ whole genome shotgun (WGS) entry which is preliminary data.</text>
</comment>
<dbReference type="EMBL" id="SRRZ01000096">
    <property type="protein sequence ID" value="NQE36733.1"/>
    <property type="molecule type" value="Genomic_DNA"/>
</dbReference>
<sequence length="101" mass="11322">MHGQPRSQEILSVDGYQSLTHYCFYMMTESLSSTVSTVLADTNNLPEKPGKTKRTLSLSKELDHKVRVFAAHKRISVGSLVETALILYFSSQNISQQNTET</sequence>